<evidence type="ECO:0000313" key="13">
    <source>
        <dbReference type="Proteomes" id="UP000558688"/>
    </source>
</evidence>
<evidence type="ECO:0000256" key="7">
    <source>
        <dbReference type="ARBA" id="ARBA00023121"/>
    </source>
</evidence>
<feature type="domain" description="Thiolase N-terminal" evidence="10">
    <location>
        <begin position="9"/>
        <end position="231"/>
    </location>
</feature>
<dbReference type="EMBL" id="JAAFOW010000899">
    <property type="protein sequence ID" value="KAF5263487.1"/>
    <property type="molecule type" value="Genomic_DNA"/>
</dbReference>
<gene>
    <name evidence="12" type="ORF">FOXYS1_5769</name>
</gene>
<reference evidence="12" key="1">
    <citation type="submission" date="2020-02" db="EMBL/GenBank/DDBJ databases">
        <title>Identification and distribution of gene clusters putatively required for synthesis of sphingolipid metabolism inhibitors in phylogenetically diverse species of the filamentous fungus Fusarium.</title>
        <authorList>
            <person name="Kim H.-S."/>
            <person name="Busman M."/>
            <person name="Brown D.W."/>
            <person name="Divon H."/>
            <person name="Uhlig S."/>
            <person name="Proctor R.H."/>
        </authorList>
    </citation>
    <scope>NUCLEOTIDE SEQUENCE [LARGE SCALE GENOMIC DNA]</scope>
    <source>
        <strain evidence="12">NRRL 39464</strain>
    </source>
</reference>
<evidence type="ECO:0000256" key="5">
    <source>
        <dbReference type="ARBA" id="ARBA00022958"/>
    </source>
</evidence>
<dbReference type="SUPFAM" id="SSF53901">
    <property type="entry name" value="Thiolase-like"/>
    <property type="match status" value="2"/>
</dbReference>
<evidence type="ECO:0000259" key="10">
    <source>
        <dbReference type="Pfam" id="PF00108"/>
    </source>
</evidence>
<keyword evidence="5" id="KW-0630">Potassium</keyword>
<dbReference type="InterPro" id="IPR020616">
    <property type="entry name" value="Thiolase_N"/>
</dbReference>
<dbReference type="Pfam" id="PF22691">
    <property type="entry name" value="Thiolase_C_1"/>
    <property type="match status" value="1"/>
</dbReference>
<dbReference type="FunFam" id="3.40.47.10:FF:000016">
    <property type="entry name" value="Non-specific lipid-transfer protein"/>
    <property type="match status" value="1"/>
</dbReference>
<dbReference type="GO" id="GO:0008289">
    <property type="term" value="F:lipid binding"/>
    <property type="evidence" value="ECO:0007669"/>
    <property type="project" value="UniProtKB-KW"/>
</dbReference>
<evidence type="ECO:0000256" key="8">
    <source>
        <dbReference type="ARBA" id="ARBA00023140"/>
    </source>
</evidence>
<dbReference type="PANTHER" id="PTHR42870">
    <property type="entry name" value="ACETYL-COA C-ACETYLTRANSFERASE"/>
    <property type="match status" value="1"/>
</dbReference>
<evidence type="ECO:0000256" key="2">
    <source>
        <dbReference type="ARBA" id="ARBA00012352"/>
    </source>
</evidence>
<evidence type="ECO:0000256" key="4">
    <source>
        <dbReference type="ARBA" id="ARBA00022679"/>
    </source>
</evidence>
<dbReference type="GO" id="GO:0006869">
    <property type="term" value="P:lipid transport"/>
    <property type="evidence" value="ECO:0007669"/>
    <property type="project" value="UniProtKB-KW"/>
</dbReference>
<sequence length="753" mass="83979">MPEKKKSPVYVLGVGMTKFIKPRGKVDYTELGFEAGIKALLDAQINYDDVDQGVACYCYGDSTCGQRVFYQFGMTQIPIYNVNNNCSTGSTGLNMARTLVEHGAADCVMVVGFEKMAAGSLQSNFKDRENPIGTTGKMMAETRGVTNAPGAAQMFGNAGREYMEKYGATAEDFAEIARINHAHSPKNPYSQFQQVYTKEQVLQSPMIHEPLTKLQCCPTSDGGAAAIIVSEAFLNARPHLREQAIEIAGQHLATDAPSLFSESSIDLMGYEMTQRAMKEATQQAGISPRDCQVVELHDCFSANEMITIDALGLCDKGKAHELVRAGDITYGGKYVINPSGGLISKGHPLGATGIAQCAELVWHLRGWANNRATPNTRYCLQHNLGLGGAAVVTVYKRADGGVAQAVNSTMVGNRNKLGYNPAVEAKGFTQEQVDLVRSKKNRNTIPEDRPTPELRAIWGYTLPEDENAIYVFNSDWAKEFFPLRTLGPSTMENPNVCLPARIQVPIPAVYDVCRDARPVVHRWMAKNNIQWYDRLETGEHILVRPFDVQRDILYVPQNDWDIFEGFVNSDEHDPEEHQSMCNKIINLGVAAHTVTQLQCAEGIVRLMLRAPNLNKIYTIFSDLPRVRTVTLHLPSYREWWGNVPVQQRCELASQPKPNETVHVHRLDRHEHLDHVEKNYLINWQKEMNEVWRTVMDEFPDIAHSATGELKAPRVDVSIMEVPTWDTVSLIWPIVITGASRASYIDQVIVESSH</sequence>
<dbReference type="Pfam" id="PF00108">
    <property type="entry name" value="Thiolase_N"/>
    <property type="match status" value="1"/>
</dbReference>
<dbReference type="PROSITE" id="PS00098">
    <property type="entry name" value="THIOLASE_1"/>
    <property type="match status" value="1"/>
</dbReference>
<organism evidence="12 13">
    <name type="scientific">Fusarium oxysporum</name>
    <name type="common">Fusarium vascular wilt</name>
    <dbReference type="NCBI Taxonomy" id="5507"/>
    <lineage>
        <taxon>Eukaryota</taxon>
        <taxon>Fungi</taxon>
        <taxon>Dikarya</taxon>
        <taxon>Ascomycota</taxon>
        <taxon>Pezizomycotina</taxon>
        <taxon>Sordariomycetes</taxon>
        <taxon>Hypocreomycetidae</taxon>
        <taxon>Hypocreales</taxon>
        <taxon>Nectriaceae</taxon>
        <taxon>Fusarium</taxon>
        <taxon>Fusarium oxysporum species complex</taxon>
    </lineage>
</organism>
<dbReference type="EC" id="2.3.1.176" evidence="2"/>
<dbReference type="CDD" id="cd00829">
    <property type="entry name" value="SCP-x_thiolase"/>
    <property type="match status" value="1"/>
</dbReference>
<dbReference type="AlphaFoldDB" id="A0A8H5AE08"/>
<dbReference type="NCBIfam" id="NF006102">
    <property type="entry name" value="PRK08256.1"/>
    <property type="match status" value="1"/>
</dbReference>
<dbReference type="GO" id="GO:0005777">
    <property type="term" value="C:peroxisome"/>
    <property type="evidence" value="ECO:0007669"/>
    <property type="project" value="UniProtKB-SubCell"/>
</dbReference>
<dbReference type="PROSITE" id="PS00737">
    <property type="entry name" value="THIOLASE_2"/>
    <property type="match status" value="1"/>
</dbReference>
<evidence type="ECO:0000259" key="11">
    <source>
        <dbReference type="Pfam" id="PF22691"/>
    </source>
</evidence>
<dbReference type="PANTHER" id="PTHR42870:SF1">
    <property type="entry name" value="NON-SPECIFIC LIPID-TRANSFER PROTEIN-LIKE 2"/>
    <property type="match status" value="1"/>
</dbReference>
<dbReference type="InterPro" id="IPR055140">
    <property type="entry name" value="Thiolase_C_2"/>
</dbReference>
<feature type="domain" description="Thiolase C-terminal" evidence="11">
    <location>
        <begin position="266"/>
        <end position="393"/>
    </location>
</feature>
<proteinExistence type="predicted"/>
<dbReference type="InterPro" id="IPR020613">
    <property type="entry name" value="Thiolase_CS"/>
</dbReference>
<protein>
    <recommendedName>
        <fullName evidence="2">propanoyl-CoA C-acyltransferase</fullName>
        <ecNumber evidence="2">2.3.1.176</ecNumber>
    </recommendedName>
    <alternativeName>
        <fullName evidence="9">Propanoyl-CoA C-acyltransferase</fullName>
    </alternativeName>
</protein>
<comment type="subcellular location">
    <subcellularLocation>
        <location evidence="1">Peroxisome</location>
    </subcellularLocation>
</comment>
<evidence type="ECO:0000256" key="9">
    <source>
        <dbReference type="ARBA" id="ARBA00032316"/>
    </source>
</evidence>
<keyword evidence="8" id="KW-0576">Peroxisome</keyword>
<comment type="caution">
    <text evidence="12">The sequence shown here is derived from an EMBL/GenBank/DDBJ whole genome shotgun (WGS) entry which is preliminary data.</text>
</comment>
<dbReference type="Gene3D" id="3.40.47.10">
    <property type="match status" value="1"/>
</dbReference>
<dbReference type="InterPro" id="IPR016039">
    <property type="entry name" value="Thiolase-like"/>
</dbReference>
<evidence type="ECO:0000256" key="6">
    <source>
        <dbReference type="ARBA" id="ARBA00023055"/>
    </source>
</evidence>
<keyword evidence="7" id="KW-0446">Lipid-binding</keyword>
<evidence type="ECO:0000256" key="3">
    <source>
        <dbReference type="ARBA" id="ARBA00022448"/>
    </source>
</evidence>
<keyword evidence="3" id="KW-0813">Transport</keyword>
<evidence type="ECO:0000313" key="12">
    <source>
        <dbReference type="EMBL" id="KAF5263487.1"/>
    </source>
</evidence>
<name>A0A8H5AE08_FUSOX</name>
<keyword evidence="4" id="KW-0808">Transferase</keyword>
<keyword evidence="6" id="KW-0445">Lipid transport</keyword>
<evidence type="ECO:0000256" key="1">
    <source>
        <dbReference type="ARBA" id="ARBA00004275"/>
    </source>
</evidence>
<accession>A0A8H5AE08</accession>
<dbReference type="GO" id="GO:0016747">
    <property type="term" value="F:acyltransferase activity, transferring groups other than amino-acyl groups"/>
    <property type="evidence" value="ECO:0007669"/>
    <property type="project" value="InterPro"/>
</dbReference>
<dbReference type="Proteomes" id="UP000558688">
    <property type="component" value="Unassembled WGS sequence"/>
</dbReference>
<dbReference type="InterPro" id="IPR020615">
    <property type="entry name" value="Thiolase_acyl_enz_int_AS"/>
</dbReference>